<keyword evidence="1" id="KW-1133">Transmembrane helix</keyword>
<feature type="transmembrane region" description="Helical" evidence="1">
    <location>
        <begin position="36"/>
        <end position="61"/>
    </location>
</feature>
<feature type="transmembrane region" description="Helical" evidence="1">
    <location>
        <begin position="67"/>
        <end position="86"/>
    </location>
</feature>
<feature type="transmembrane region" description="Helical" evidence="1">
    <location>
        <begin position="123"/>
        <end position="147"/>
    </location>
</feature>
<reference evidence="2 4" key="1">
    <citation type="submission" date="2015-07" db="EMBL/GenBank/DDBJ databases">
        <title>Fjat-14205 dsm 2895.</title>
        <authorList>
            <person name="Liu B."/>
            <person name="Wang J."/>
            <person name="Zhu Y."/>
            <person name="Liu G."/>
            <person name="Chen Q."/>
            <person name="Chen Z."/>
            <person name="Lan J."/>
            <person name="Che J."/>
            <person name="Ge C."/>
            <person name="Shi H."/>
            <person name="Pan Z."/>
            <person name="Liu X."/>
        </authorList>
    </citation>
    <scope>NUCLEOTIDE SEQUENCE [LARGE SCALE GENOMIC DNA]</scope>
    <source>
        <strain evidence="2 4">DSM 2895</strain>
    </source>
</reference>
<reference evidence="3 5" key="2">
    <citation type="submission" date="2016-10" db="EMBL/GenBank/DDBJ databases">
        <authorList>
            <person name="de Groot N.N."/>
        </authorList>
    </citation>
    <scope>NUCLEOTIDE SEQUENCE [LARGE SCALE GENOMIC DNA]</scope>
    <source>
        <strain evidence="3 5">DSM 2895</strain>
    </source>
</reference>
<dbReference type="NCBIfam" id="TIGR02893">
    <property type="entry name" value="spore_yabQ"/>
    <property type="match status" value="1"/>
</dbReference>
<evidence type="ECO:0000313" key="3">
    <source>
        <dbReference type="EMBL" id="SDK06178.1"/>
    </source>
</evidence>
<gene>
    <name evidence="2" type="ORF">AF333_31185</name>
    <name evidence="3" type="ORF">SAMN04487909_13740</name>
</gene>
<feature type="transmembrane region" description="Helical" evidence="1">
    <location>
        <begin position="6"/>
        <end position="24"/>
    </location>
</feature>
<protein>
    <submittedName>
        <fullName evidence="3">Spore cortex biosynthesis protein YabQ</fullName>
    </submittedName>
</protein>
<dbReference type="GeneID" id="42309590"/>
<dbReference type="AlphaFoldDB" id="A0A0D1Y5V6"/>
<dbReference type="EMBL" id="FNED01000037">
    <property type="protein sequence ID" value="SDK06178.1"/>
    <property type="molecule type" value="Genomic_DNA"/>
</dbReference>
<evidence type="ECO:0000313" key="4">
    <source>
        <dbReference type="Proteomes" id="UP000037269"/>
    </source>
</evidence>
<dbReference type="Pfam" id="PF09578">
    <property type="entry name" value="Spore_YabQ"/>
    <property type="match status" value="1"/>
</dbReference>
<dbReference type="STRING" id="47500.AF333_31185"/>
<evidence type="ECO:0000256" key="1">
    <source>
        <dbReference type="SAM" id="Phobius"/>
    </source>
</evidence>
<feature type="transmembrane region" description="Helical" evidence="1">
    <location>
        <begin position="98"/>
        <end position="117"/>
    </location>
</feature>
<dbReference type="Proteomes" id="UP000037269">
    <property type="component" value="Unassembled WGS sequence"/>
</dbReference>
<sequence>MTLTGQATTMLAMLLCGLAIGILYDTYRTMERKCRLPIWLVWVSDFFFWISCTFLVFGTLLRINEGVVRIYIFLGLGIGIILYFLLFQRIYLGILNKLIALSIWLYRVILRIGYYIFIVPLLFLYRALVAIVLFLFSVLFTVVKWLARPFLFLGGKLWSPIWTRYLQKPTQKAKRIVRKRWQALTGWIKGKKM</sequence>
<dbReference type="RefSeq" id="WP_043063530.1">
    <property type="nucleotide sequence ID" value="NZ_BJOA01000117.1"/>
</dbReference>
<dbReference type="InterPro" id="IPR019074">
    <property type="entry name" value="YabQ"/>
</dbReference>
<keyword evidence="4" id="KW-1185">Reference proteome</keyword>
<dbReference type="Proteomes" id="UP000182836">
    <property type="component" value="Unassembled WGS sequence"/>
</dbReference>
<dbReference type="PATRIC" id="fig|47500.12.peg.4320"/>
<organism evidence="2 4">
    <name type="scientific">Aneurinibacillus migulanus</name>
    <name type="common">Bacillus migulanus</name>
    <dbReference type="NCBI Taxonomy" id="47500"/>
    <lineage>
        <taxon>Bacteria</taxon>
        <taxon>Bacillati</taxon>
        <taxon>Bacillota</taxon>
        <taxon>Bacilli</taxon>
        <taxon>Bacillales</taxon>
        <taxon>Paenibacillaceae</taxon>
        <taxon>Aneurinibacillus group</taxon>
        <taxon>Aneurinibacillus</taxon>
    </lineage>
</organism>
<keyword evidence="1" id="KW-0472">Membrane</keyword>
<keyword evidence="1" id="KW-0812">Transmembrane</keyword>
<dbReference type="EMBL" id="LGUG01000017">
    <property type="protein sequence ID" value="KON83454.1"/>
    <property type="molecule type" value="Genomic_DNA"/>
</dbReference>
<proteinExistence type="predicted"/>
<name>A0A0D1Y5V6_ANEMI</name>
<evidence type="ECO:0000313" key="5">
    <source>
        <dbReference type="Proteomes" id="UP000182836"/>
    </source>
</evidence>
<dbReference type="OrthoDB" id="1653819at2"/>
<evidence type="ECO:0000313" key="2">
    <source>
        <dbReference type="EMBL" id="KON83454.1"/>
    </source>
</evidence>
<accession>A0A0D1Y5V6</accession>